<evidence type="ECO:0000313" key="2">
    <source>
        <dbReference type="Proteomes" id="UP000554482"/>
    </source>
</evidence>
<proteinExistence type="predicted"/>
<dbReference type="OrthoDB" id="606139at2759"/>
<comment type="caution">
    <text evidence="1">The sequence shown here is derived from an EMBL/GenBank/DDBJ whole genome shotgun (WGS) entry which is preliminary data.</text>
</comment>
<organism evidence="1 2">
    <name type="scientific">Thalictrum thalictroides</name>
    <name type="common">Rue-anemone</name>
    <name type="synonym">Anemone thalictroides</name>
    <dbReference type="NCBI Taxonomy" id="46969"/>
    <lineage>
        <taxon>Eukaryota</taxon>
        <taxon>Viridiplantae</taxon>
        <taxon>Streptophyta</taxon>
        <taxon>Embryophyta</taxon>
        <taxon>Tracheophyta</taxon>
        <taxon>Spermatophyta</taxon>
        <taxon>Magnoliopsida</taxon>
        <taxon>Ranunculales</taxon>
        <taxon>Ranunculaceae</taxon>
        <taxon>Thalictroideae</taxon>
        <taxon>Thalictrum</taxon>
    </lineage>
</organism>
<dbReference type="EMBL" id="JABWDY010009511">
    <property type="protein sequence ID" value="KAF5201375.1"/>
    <property type="molecule type" value="Genomic_DNA"/>
</dbReference>
<name>A0A7J6WXW0_THATH</name>
<accession>A0A7J6WXW0</accession>
<dbReference type="Proteomes" id="UP000554482">
    <property type="component" value="Unassembled WGS sequence"/>
</dbReference>
<dbReference type="AlphaFoldDB" id="A0A7J6WXW0"/>
<evidence type="ECO:0000313" key="1">
    <source>
        <dbReference type="EMBL" id="KAF5201375.1"/>
    </source>
</evidence>
<sequence length="148" mass="16785">MTTMKKWEIIHITEKPQIPITDPPCVDVVAAVIEPKLANTLIRRLNQVSPLEILTHDKRVRKSSVEGGKIQLSVVLCLSHGEGEQLESIPSDILEHVHAYQLPSMLLHQEKCGRNSASFGQRRTIHQHITLMVSLDFLKKIPKQYLIL</sequence>
<keyword evidence="2" id="KW-1185">Reference proteome</keyword>
<protein>
    <submittedName>
        <fullName evidence="1">Cytidine/deoxycytidylate deaminase family protein</fullName>
    </submittedName>
</protein>
<reference evidence="1 2" key="1">
    <citation type="submission" date="2020-06" db="EMBL/GenBank/DDBJ databases">
        <title>Transcriptomic and genomic resources for Thalictrum thalictroides and T. hernandezii: Facilitating candidate gene discovery in an emerging model plant lineage.</title>
        <authorList>
            <person name="Arias T."/>
            <person name="Riano-Pachon D.M."/>
            <person name="Di Stilio V.S."/>
        </authorList>
    </citation>
    <scope>NUCLEOTIDE SEQUENCE [LARGE SCALE GENOMIC DNA]</scope>
    <source>
        <strain evidence="2">cv. WT478/WT964</strain>
        <tissue evidence="1">Leaves</tissue>
    </source>
</reference>
<gene>
    <name evidence="1" type="ORF">FRX31_009037</name>
</gene>